<accession>A0A4R4NRR3</accession>
<organism evidence="1 2">
    <name type="scientific">Actinomadura bangladeshensis</name>
    <dbReference type="NCBI Taxonomy" id="453573"/>
    <lineage>
        <taxon>Bacteria</taxon>
        <taxon>Bacillati</taxon>
        <taxon>Actinomycetota</taxon>
        <taxon>Actinomycetes</taxon>
        <taxon>Streptosporangiales</taxon>
        <taxon>Thermomonosporaceae</taxon>
        <taxon>Actinomadura</taxon>
    </lineage>
</organism>
<proteinExistence type="predicted"/>
<dbReference type="EMBL" id="SMJW01000149">
    <property type="protein sequence ID" value="TDC12029.1"/>
    <property type="molecule type" value="Genomic_DNA"/>
</dbReference>
<name>A0A4R4NRR3_9ACTN</name>
<sequence>MHTTLIGVDIPRFGDQRRDADAQRLLRKQLYEHLQKACEMFGLPWQSCHHEDRGDGALIIMPPEIRPAGILDPLAHHLTALLRRSNRLANDLGRLRLRMAVHVGEVHHDEHGVLGQPLIHLFRLLEASAFKQRLEEAPEADLAMLVSQELYRHAAATGLINPAAYRPINIRHKETRASGYLWLPPTYNTGH</sequence>
<reference evidence="1 2" key="1">
    <citation type="submission" date="2019-03" db="EMBL/GenBank/DDBJ databases">
        <title>Draft genome sequences of novel Actinobacteria.</title>
        <authorList>
            <person name="Sahin N."/>
            <person name="Ay H."/>
            <person name="Saygin H."/>
        </authorList>
    </citation>
    <scope>NUCLEOTIDE SEQUENCE [LARGE SCALE GENOMIC DNA]</scope>
    <source>
        <strain evidence="1 2">DSM 45347</strain>
    </source>
</reference>
<dbReference type="Proteomes" id="UP000295431">
    <property type="component" value="Unassembled WGS sequence"/>
</dbReference>
<dbReference type="RefSeq" id="WP_131942693.1">
    <property type="nucleotide sequence ID" value="NZ_BAAAMX010000071.1"/>
</dbReference>
<keyword evidence="2" id="KW-1185">Reference proteome</keyword>
<comment type="caution">
    <text evidence="1">The sequence shown here is derived from an EMBL/GenBank/DDBJ whole genome shotgun (WGS) entry which is preliminary data.</text>
</comment>
<protein>
    <recommendedName>
        <fullName evidence="3">Guanylate cyclase domain-containing protein</fullName>
    </recommendedName>
</protein>
<evidence type="ECO:0008006" key="3">
    <source>
        <dbReference type="Google" id="ProtNLM"/>
    </source>
</evidence>
<dbReference type="AlphaFoldDB" id="A0A4R4NRR3"/>
<evidence type="ECO:0000313" key="1">
    <source>
        <dbReference type="EMBL" id="TDC12029.1"/>
    </source>
</evidence>
<gene>
    <name evidence="1" type="ORF">E1284_25620</name>
</gene>
<dbReference type="OrthoDB" id="3482507at2"/>
<evidence type="ECO:0000313" key="2">
    <source>
        <dbReference type="Proteomes" id="UP000295431"/>
    </source>
</evidence>